<keyword evidence="1" id="KW-0732">Signal</keyword>
<evidence type="ECO:0000256" key="1">
    <source>
        <dbReference type="SAM" id="SignalP"/>
    </source>
</evidence>
<feature type="signal peptide" evidence="1">
    <location>
        <begin position="1"/>
        <end position="24"/>
    </location>
</feature>
<name>A0ABY3EL99_9BURK</name>
<accession>A0ABY3EL99</accession>
<evidence type="ECO:0000313" key="2">
    <source>
        <dbReference type="EMBL" id="TSP11423.1"/>
    </source>
</evidence>
<evidence type="ECO:0008006" key="4">
    <source>
        <dbReference type="Google" id="ProtNLM"/>
    </source>
</evidence>
<dbReference type="EMBL" id="VCIZ01000010">
    <property type="protein sequence ID" value="TSP11423.1"/>
    <property type="molecule type" value="Genomic_DNA"/>
</dbReference>
<reference evidence="2 3" key="1">
    <citation type="submission" date="2019-05" db="EMBL/GenBank/DDBJ databases">
        <title>Whole genome sequence analysis of Cupriavidus campinensis S14E4C strain.</title>
        <authorList>
            <person name="Abbaszade G."/>
            <person name="Szabo A."/>
            <person name="Toumi M."/>
            <person name="Toth E."/>
        </authorList>
    </citation>
    <scope>NUCLEOTIDE SEQUENCE [LARGE SCALE GENOMIC DNA]</scope>
    <source>
        <strain evidence="2 3">S14E4C</strain>
    </source>
</reference>
<comment type="caution">
    <text evidence="2">The sequence shown here is derived from an EMBL/GenBank/DDBJ whole genome shotgun (WGS) entry which is preliminary data.</text>
</comment>
<sequence>MPPVRSYHRWLPALAMFGAIHALAATPDPALTDTSGCTALIDIVQESLRGEIDVACPVSDKVVCESKNGQIRALLEIIDQRRKRNADECDTLAQVNRLLRTLPPKS</sequence>
<keyword evidence="3" id="KW-1185">Reference proteome</keyword>
<dbReference type="Proteomes" id="UP000318943">
    <property type="component" value="Unassembled WGS sequence"/>
</dbReference>
<dbReference type="RefSeq" id="WP_144199498.1">
    <property type="nucleotide sequence ID" value="NZ_CP043440.1"/>
</dbReference>
<protein>
    <recommendedName>
        <fullName evidence="4">Secreted protein</fullName>
    </recommendedName>
</protein>
<evidence type="ECO:0000313" key="3">
    <source>
        <dbReference type="Proteomes" id="UP000318943"/>
    </source>
</evidence>
<gene>
    <name evidence="2" type="ORF">FGG12_17440</name>
</gene>
<proteinExistence type="predicted"/>
<feature type="chain" id="PRO_5047389714" description="Secreted protein" evidence="1">
    <location>
        <begin position="25"/>
        <end position="106"/>
    </location>
</feature>
<organism evidence="2 3">
    <name type="scientific">Cupriavidus campinensis</name>
    <dbReference type="NCBI Taxonomy" id="151783"/>
    <lineage>
        <taxon>Bacteria</taxon>
        <taxon>Pseudomonadati</taxon>
        <taxon>Pseudomonadota</taxon>
        <taxon>Betaproteobacteria</taxon>
        <taxon>Burkholderiales</taxon>
        <taxon>Burkholderiaceae</taxon>
        <taxon>Cupriavidus</taxon>
    </lineage>
</organism>